<dbReference type="GO" id="GO:0042597">
    <property type="term" value="C:periplasmic space"/>
    <property type="evidence" value="ECO:0007669"/>
    <property type="project" value="UniProtKB-SubCell"/>
</dbReference>
<feature type="chain" id="PRO_5035187138" description="C4-dicarboxylate ABC transporter substrate-binding protein" evidence="6">
    <location>
        <begin position="23"/>
        <end position="378"/>
    </location>
</feature>
<evidence type="ECO:0000256" key="2">
    <source>
        <dbReference type="ARBA" id="ARBA00009023"/>
    </source>
</evidence>
<keyword evidence="4 6" id="KW-0732">Signal</keyword>
<dbReference type="InterPro" id="IPR018389">
    <property type="entry name" value="DctP_fam"/>
</dbReference>
<protein>
    <recommendedName>
        <fullName evidence="9">C4-dicarboxylate ABC transporter substrate-binding protein</fullName>
    </recommendedName>
</protein>
<dbReference type="CDD" id="cd13666">
    <property type="entry name" value="PBP2_TRAP_DctP_like_1"/>
    <property type="match status" value="1"/>
</dbReference>
<evidence type="ECO:0000256" key="6">
    <source>
        <dbReference type="SAM" id="SignalP"/>
    </source>
</evidence>
<feature type="signal peptide" evidence="6">
    <location>
        <begin position="1"/>
        <end position="22"/>
    </location>
</feature>
<dbReference type="InterPro" id="IPR038404">
    <property type="entry name" value="TRAP_DctP_sf"/>
</dbReference>
<sequence length="378" mass="40399">MRILSTSCAVAAVIALTTVAEAKELRFAIGYPPNSAPVKVMEEYAAKVSELTGGDLTVKVFPSSLLSFPETSPGVRDGIADMGLLATGYHPTEYPINNLVPNTTIQMINFGDDVKGREAMAFASALTEYTFFHCPGCNDEFKAQNQVFTSIASTSAYYLMCNKPIGSADALAGLRMRAPSNWARWTAYVGGNPVSITLGEMNEGMSQGVLDCLVASAAELVNWNLTSLVTDIAVGVPGGVAAGAPVNINRDTWQALSAEERSALMKAGAYSQAQYAWAFQQAEAQALDAAKAAGAKVADADASIVDKTKEFVVKDTAAMLEEVASKYNIKDGSAMLDTFTPILEKWVGLAKDIDSVETYEEFLWTEIFSKVDVNTHGF</sequence>
<comment type="subcellular location">
    <subcellularLocation>
        <location evidence="1">Periplasm</location>
    </subcellularLocation>
</comment>
<evidence type="ECO:0000313" key="8">
    <source>
        <dbReference type="Proteomes" id="UP000626220"/>
    </source>
</evidence>
<dbReference type="RefSeq" id="WP_189682169.1">
    <property type="nucleotide sequence ID" value="NZ_BNCJ01000019.1"/>
</dbReference>
<proteinExistence type="inferred from homology"/>
<evidence type="ECO:0008006" key="9">
    <source>
        <dbReference type="Google" id="ProtNLM"/>
    </source>
</evidence>
<dbReference type="PANTHER" id="PTHR33376:SF7">
    <property type="entry name" value="C4-DICARBOXYLATE-BINDING PROTEIN DCTB"/>
    <property type="match status" value="1"/>
</dbReference>
<gene>
    <name evidence="7" type="ORF">GCM10017056_42810</name>
</gene>
<comment type="caution">
    <text evidence="7">The sequence shown here is derived from an EMBL/GenBank/DDBJ whole genome shotgun (WGS) entry which is preliminary data.</text>
</comment>
<dbReference type="EMBL" id="BNCJ01000019">
    <property type="protein sequence ID" value="GHF67021.1"/>
    <property type="molecule type" value="Genomic_DNA"/>
</dbReference>
<evidence type="ECO:0000256" key="3">
    <source>
        <dbReference type="ARBA" id="ARBA00022448"/>
    </source>
</evidence>
<keyword evidence="3" id="KW-0813">Transport</keyword>
<accession>A0A8J3MA70</accession>
<dbReference type="PANTHER" id="PTHR33376">
    <property type="match status" value="1"/>
</dbReference>
<organism evidence="7 8">
    <name type="scientific">Seohaeicola zhoushanensis</name>
    <dbReference type="NCBI Taxonomy" id="1569283"/>
    <lineage>
        <taxon>Bacteria</taxon>
        <taxon>Pseudomonadati</taxon>
        <taxon>Pseudomonadota</taxon>
        <taxon>Alphaproteobacteria</taxon>
        <taxon>Rhodobacterales</taxon>
        <taxon>Roseobacteraceae</taxon>
        <taxon>Seohaeicola</taxon>
    </lineage>
</organism>
<keyword evidence="5" id="KW-0574">Periplasm</keyword>
<evidence type="ECO:0000256" key="4">
    <source>
        <dbReference type="ARBA" id="ARBA00022729"/>
    </source>
</evidence>
<keyword evidence="8" id="KW-1185">Reference proteome</keyword>
<comment type="similarity">
    <text evidence="2">Belongs to the bacterial solute-binding protein 7 family.</text>
</comment>
<name>A0A8J3MA70_9RHOB</name>
<dbReference type="Proteomes" id="UP000626220">
    <property type="component" value="Unassembled WGS sequence"/>
</dbReference>
<evidence type="ECO:0000256" key="5">
    <source>
        <dbReference type="ARBA" id="ARBA00022764"/>
    </source>
</evidence>
<dbReference type="Gene3D" id="3.40.190.170">
    <property type="entry name" value="Bacterial extracellular solute-binding protein, family 7"/>
    <property type="match status" value="1"/>
</dbReference>
<reference evidence="7" key="2">
    <citation type="submission" date="2020-09" db="EMBL/GenBank/DDBJ databases">
        <authorList>
            <person name="Sun Q."/>
            <person name="Kim S."/>
        </authorList>
    </citation>
    <scope>NUCLEOTIDE SEQUENCE</scope>
    <source>
        <strain evidence="7">KCTC 42650</strain>
    </source>
</reference>
<evidence type="ECO:0000313" key="7">
    <source>
        <dbReference type="EMBL" id="GHF67021.1"/>
    </source>
</evidence>
<dbReference type="AlphaFoldDB" id="A0A8J3MA70"/>
<dbReference type="Pfam" id="PF03480">
    <property type="entry name" value="DctP"/>
    <property type="match status" value="1"/>
</dbReference>
<dbReference type="GO" id="GO:0055085">
    <property type="term" value="P:transmembrane transport"/>
    <property type="evidence" value="ECO:0007669"/>
    <property type="project" value="InterPro"/>
</dbReference>
<evidence type="ECO:0000256" key="1">
    <source>
        <dbReference type="ARBA" id="ARBA00004418"/>
    </source>
</evidence>
<reference evidence="7" key="1">
    <citation type="journal article" date="2014" name="Int. J. Syst. Evol. Microbiol.">
        <title>Complete genome sequence of Corynebacterium casei LMG S-19264T (=DSM 44701T), isolated from a smear-ripened cheese.</title>
        <authorList>
            <consortium name="US DOE Joint Genome Institute (JGI-PGF)"/>
            <person name="Walter F."/>
            <person name="Albersmeier A."/>
            <person name="Kalinowski J."/>
            <person name="Ruckert C."/>
        </authorList>
    </citation>
    <scope>NUCLEOTIDE SEQUENCE</scope>
    <source>
        <strain evidence="7">KCTC 42650</strain>
    </source>
</reference>